<dbReference type="AlphaFoldDB" id="A0A1F2WTF2"/>
<sequence length="126" mass="14311">MQGNAYDLLREARHLLDKRCPAHAISLLEKAKALEPGRGSIIETLGIAYYRSGDHEGAMREFEAALEVDPTNHYARYGLSRCLYRKGMLHKAIGQVKLASIMAPEVEFYDQALRRYQWQLNSEGNS</sequence>
<dbReference type="InterPro" id="IPR019734">
    <property type="entry name" value="TPR_rpt"/>
</dbReference>
<reference evidence="2 3" key="1">
    <citation type="journal article" date="2016" name="Nat. Commun.">
        <title>Thousands of microbial genomes shed light on interconnected biogeochemical processes in an aquifer system.</title>
        <authorList>
            <person name="Anantharaman K."/>
            <person name="Brown C.T."/>
            <person name="Hug L.A."/>
            <person name="Sharon I."/>
            <person name="Castelle C.J."/>
            <person name="Probst A.J."/>
            <person name="Thomas B.C."/>
            <person name="Singh A."/>
            <person name="Wilkins M.J."/>
            <person name="Karaoz U."/>
            <person name="Brodie E.L."/>
            <person name="Williams K.H."/>
            <person name="Hubbard S.S."/>
            <person name="Banfield J.F."/>
        </authorList>
    </citation>
    <scope>NUCLEOTIDE SEQUENCE [LARGE SCALE GENOMIC DNA]</scope>
</reference>
<protein>
    <submittedName>
        <fullName evidence="2">Uncharacterized protein</fullName>
    </submittedName>
</protein>
<evidence type="ECO:0000256" key="1">
    <source>
        <dbReference type="PROSITE-ProRule" id="PRU00339"/>
    </source>
</evidence>
<keyword evidence="1" id="KW-0802">TPR repeat</keyword>
<dbReference type="Gene3D" id="1.25.40.10">
    <property type="entry name" value="Tetratricopeptide repeat domain"/>
    <property type="match status" value="1"/>
</dbReference>
<proteinExistence type="predicted"/>
<dbReference type="SUPFAM" id="SSF48452">
    <property type="entry name" value="TPR-like"/>
    <property type="match status" value="1"/>
</dbReference>
<organism evidence="2 3">
    <name type="scientific">Candidatus Solincola sediminis</name>
    <dbReference type="NCBI Taxonomy" id="1797199"/>
    <lineage>
        <taxon>Bacteria</taxon>
        <taxon>Bacillati</taxon>
        <taxon>Actinomycetota</taxon>
        <taxon>Candidatus Geothermincolia</taxon>
        <taxon>Candidatus Geothermincolales</taxon>
        <taxon>Candidatus Geothermincolaceae</taxon>
        <taxon>Candidatus Solincola</taxon>
    </lineage>
</organism>
<evidence type="ECO:0000313" key="3">
    <source>
        <dbReference type="Proteomes" id="UP000177876"/>
    </source>
</evidence>
<name>A0A1F2WTF2_9ACTN</name>
<accession>A0A1F2WTF2</accession>
<dbReference type="PROSITE" id="PS50005">
    <property type="entry name" value="TPR"/>
    <property type="match status" value="1"/>
</dbReference>
<dbReference type="Proteomes" id="UP000177876">
    <property type="component" value="Unassembled WGS sequence"/>
</dbReference>
<feature type="repeat" description="TPR" evidence="1">
    <location>
        <begin position="39"/>
        <end position="72"/>
    </location>
</feature>
<dbReference type="EMBL" id="MELK01000006">
    <property type="protein sequence ID" value="OFW60184.1"/>
    <property type="molecule type" value="Genomic_DNA"/>
</dbReference>
<dbReference type="Pfam" id="PF13432">
    <property type="entry name" value="TPR_16"/>
    <property type="match status" value="1"/>
</dbReference>
<gene>
    <name evidence="2" type="ORF">A2Y75_02430</name>
</gene>
<dbReference type="InterPro" id="IPR011990">
    <property type="entry name" value="TPR-like_helical_dom_sf"/>
</dbReference>
<dbReference type="STRING" id="1797197.A2Y75_02430"/>
<dbReference type="PROSITE" id="PS50293">
    <property type="entry name" value="TPR_REGION"/>
    <property type="match status" value="1"/>
</dbReference>
<evidence type="ECO:0000313" key="2">
    <source>
        <dbReference type="EMBL" id="OFW60184.1"/>
    </source>
</evidence>
<comment type="caution">
    <text evidence="2">The sequence shown here is derived from an EMBL/GenBank/DDBJ whole genome shotgun (WGS) entry which is preliminary data.</text>
</comment>